<dbReference type="InterPro" id="IPR016071">
    <property type="entry name" value="Staphylococal_nuclease_OB-fold"/>
</dbReference>
<dbReference type="PROSITE" id="PS00430">
    <property type="entry name" value="TONB_DEPENDENT_REC_1"/>
    <property type="match status" value="1"/>
</dbReference>
<dbReference type="PANTHER" id="PTHR12302:SF26">
    <property type="entry name" value="BLR1266 PROTEIN"/>
    <property type="match status" value="1"/>
</dbReference>
<protein>
    <submittedName>
        <fullName evidence="3">Nuclease</fullName>
    </submittedName>
</protein>
<evidence type="ECO:0000256" key="1">
    <source>
        <dbReference type="SAM" id="SignalP"/>
    </source>
</evidence>
<dbReference type="Pfam" id="PF00565">
    <property type="entry name" value="SNase"/>
    <property type="match status" value="1"/>
</dbReference>
<keyword evidence="1" id="KW-0732">Signal</keyword>
<gene>
    <name evidence="3" type="ORF">DFH01_20010</name>
</gene>
<comment type="caution">
    <text evidence="3">The sequence shown here is derived from an EMBL/GenBank/DDBJ whole genome shotgun (WGS) entry which is preliminary data.</text>
</comment>
<sequence length="170" mass="18769">MRRRRRLILGLVLALLAGAAGLAGLDGPQGSARHDLVGPATVVDADTLVVSGQRVRLDAADAPELRQSCERGGVSWPCGRDAAQALRQFIGTRDLRCETHGRDRFDRVLALCRAGGEDIAAWLVSEGLAVAYTRYSWRYLPQEAAARWHGRGMWGGDFDRPEDWRRAHPR</sequence>
<feature type="signal peptide" evidence="1">
    <location>
        <begin position="1"/>
        <end position="22"/>
    </location>
</feature>
<dbReference type="Gene3D" id="2.40.50.90">
    <property type="match status" value="1"/>
</dbReference>
<dbReference type="PROSITE" id="PS50830">
    <property type="entry name" value="TNASE_3"/>
    <property type="match status" value="1"/>
</dbReference>
<dbReference type="Proteomes" id="UP000245765">
    <property type="component" value="Unassembled WGS sequence"/>
</dbReference>
<feature type="domain" description="TNase-like" evidence="2">
    <location>
        <begin position="42"/>
        <end position="156"/>
    </location>
</feature>
<dbReference type="SMART" id="SM00318">
    <property type="entry name" value="SNc"/>
    <property type="match status" value="1"/>
</dbReference>
<keyword evidence="4" id="KW-1185">Reference proteome</keyword>
<dbReference type="OrthoDB" id="9805504at2"/>
<dbReference type="EMBL" id="QGNA01000004">
    <property type="protein sequence ID" value="PWS35855.1"/>
    <property type="molecule type" value="Genomic_DNA"/>
</dbReference>
<accession>A0A317FAM5</accession>
<evidence type="ECO:0000259" key="2">
    <source>
        <dbReference type="PROSITE" id="PS50830"/>
    </source>
</evidence>
<proteinExistence type="predicted"/>
<evidence type="ECO:0000313" key="3">
    <source>
        <dbReference type="EMBL" id="PWS35855.1"/>
    </source>
</evidence>
<reference evidence="4" key="1">
    <citation type="submission" date="2018-05" db="EMBL/GenBank/DDBJ databases">
        <authorList>
            <person name="Du Z."/>
            <person name="Wang X."/>
        </authorList>
    </citation>
    <scope>NUCLEOTIDE SEQUENCE [LARGE SCALE GENOMIC DNA]</scope>
    <source>
        <strain evidence="4">CQN31</strain>
    </source>
</reference>
<dbReference type="InterPro" id="IPR035437">
    <property type="entry name" value="SNase_OB-fold_sf"/>
</dbReference>
<dbReference type="AlphaFoldDB" id="A0A317FAM5"/>
<dbReference type="InterPro" id="IPR010916">
    <property type="entry name" value="TonB_box_CS"/>
</dbReference>
<organism evidence="3 4">
    <name type="scientific">Falsiroseomonas bella</name>
    <dbReference type="NCBI Taxonomy" id="2184016"/>
    <lineage>
        <taxon>Bacteria</taxon>
        <taxon>Pseudomonadati</taxon>
        <taxon>Pseudomonadota</taxon>
        <taxon>Alphaproteobacteria</taxon>
        <taxon>Acetobacterales</taxon>
        <taxon>Roseomonadaceae</taxon>
        <taxon>Falsiroseomonas</taxon>
    </lineage>
</organism>
<dbReference type="PANTHER" id="PTHR12302">
    <property type="entry name" value="EBNA2 BINDING PROTEIN P100"/>
    <property type="match status" value="1"/>
</dbReference>
<dbReference type="SUPFAM" id="SSF50199">
    <property type="entry name" value="Staphylococcal nuclease"/>
    <property type="match status" value="1"/>
</dbReference>
<name>A0A317FAM5_9PROT</name>
<feature type="chain" id="PRO_5016456379" evidence="1">
    <location>
        <begin position="23"/>
        <end position="170"/>
    </location>
</feature>
<dbReference type="RefSeq" id="WP_109872221.1">
    <property type="nucleotide sequence ID" value="NZ_QGNA01000004.1"/>
</dbReference>
<evidence type="ECO:0000313" key="4">
    <source>
        <dbReference type="Proteomes" id="UP000245765"/>
    </source>
</evidence>